<dbReference type="GO" id="GO:0015179">
    <property type="term" value="F:L-amino acid transmembrane transporter activity"/>
    <property type="evidence" value="ECO:0007669"/>
    <property type="project" value="TreeGrafter"/>
</dbReference>
<protein>
    <submittedName>
        <fullName evidence="7">Sodium-coupled neutral amino acid transporter 3</fullName>
    </submittedName>
</protein>
<feature type="transmembrane region" description="Helical" evidence="5">
    <location>
        <begin position="333"/>
        <end position="354"/>
    </location>
</feature>
<dbReference type="OMA" id="DSIHHQR"/>
<dbReference type="InterPro" id="IPR013057">
    <property type="entry name" value="AA_transpt_TM"/>
</dbReference>
<dbReference type="OrthoDB" id="438545at2759"/>
<feature type="transmembrane region" description="Helical" evidence="5">
    <location>
        <begin position="46"/>
        <end position="65"/>
    </location>
</feature>
<accession>X6NA64</accession>
<keyword evidence="4 5" id="KW-0472">Membrane</keyword>
<feature type="domain" description="Amino acid transporter transmembrane" evidence="6">
    <location>
        <begin position="41"/>
        <end position="459"/>
    </location>
</feature>
<evidence type="ECO:0000259" key="6">
    <source>
        <dbReference type="Pfam" id="PF01490"/>
    </source>
</evidence>
<gene>
    <name evidence="7" type="ORF">RFI_14994</name>
</gene>
<keyword evidence="8" id="KW-1185">Reference proteome</keyword>
<evidence type="ECO:0000256" key="4">
    <source>
        <dbReference type="ARBA" id="ARBA00023136"/>
    </source>
</evidence>
<proteinExistence type="predicted"/>
<comment type="caution">
    <text evidence="7">The sequence shown here is derived from an EMBL/GenBank/DDBJ whole genome shotgun (WGS) entry which is preliminary data.</text>
</comment>
<sequence>MHSFPKKKKGSGRARGGEGTVFESGCCETGIAYAIGEKMRSGSLKGAIFTMIIATVGGGMLSLAYGVKQIGLIPGLVLLAFSCVLSYFTNDLLLIVADNMPEGVEITFLTISNECDVSWGPKLAVFTQLTLIVQMFGAFISYLVAFGGLLDLVWRVTVNNTEVYAYVVAGAALLIIFPLSLLPNLGALRYTSFLGISCSLYLGVLIMAEYFVLCDGHEHDLDGNSIRSCFWLQNFNLPKKAFFNYTDMWSFVKSFLLCFPLFVFAYTAQQFMLPIYTELQRKSRIRMKKVLRRSSYVVFFIYACASTFGFLTFSDGVCSNILLNDFKKSPGAITAAISISVSMILTEPIITHTWRSGLVTLLWNKKPIKMSKFKHTSFTFAFVFLGMLVALFVTDIGVVFGVLGATTYPLFGFILPGTFFYKIVPADEYPVRRKLAVIQAVLVGIISLSSLVYQIYQMIDPEGNSTKCNNMQDIKTPNFFK</sequence>
<comment type="subcellular location">
    <subcellularLocation>
        <location evidence="1">Membrane</location>
        <topology evidence="1">Multi-pass membrane protein</topology>
    </subcellularLocation>
</comment>
<feature type="transmembrane region" description="Helical" evidence="5">
    <location>
        <begin position="163"/>
        <end position="181"/>
    </location>
</feature>
<keyword evidence="3 5" id="KW-1133">Transmembrane helix</keyword>
<feature type="transmembrane region" description="Helical" evidence="5">
    <location>
        <begin position="71"/>
        <end position="90"/>
    </location>
</feature>
<dbReference type="AlphaFoldDB" id="X6NA64"/>
<dbReference type="Proteomes" id="UP000023152">
    <property type="component" value="Unassembled WGS sequence"/>
</dbReference>
<reference evidence="7 8" key="1">
    <citation type="journal article" date="2013" name="Curr. Biol.">
        <title>The Genome of the Foraminiferan Reticulomyxa filosa.</title>
        <authorList>
            <person name="Glockner G."/>
            <person name="Hulsmann N."/>
            <person name="Schleicher M."/>
            <person name="Noegel A.A."/>
            <person name="Eichinger L."/>
            <person name="Gallinger C."/>
            <person name="Pawlowski J."/>
            <person name="Sierra R."/>
            <person name="Euteneuer U."/>
            <person name="Pillet L."/>
            <person name="Moustafa A."/>
            <person name="Platzer M."/>
            <person name="Groth M."/>
            <person name="Szafranski K."/>
            <person name="Schliwa M."/>
        </authorList>
    </citation>
    <scope>NUCLEOTIDE SEQUENCE [LARGE SCALE GENOMIC DNA]</scope>
</reference>
<organism evidence="7 8">
    <name type="scientific">Reticulomyxa filosa</name>
    <dbReference type="NCBI Taxonomy" id="46433"/>
    <lineage>
        <taxon>Eukaryota</taxon>
        <taxon>Sar</taxon>
        <taxon>Rhizaria</taxon>
        <taxon>Retaria</taxon>
        <taxon>Foraminifera</taxon>
        <taxon>Monothalamids</taxon>
        <taxon>Reticulomyxidae</taxon>
        <taxon>Reticulomyxa</taxon>
    </lineage>
</organism>
<evidence type="ECO:0000256" key="5">
    <source>
        <dbReference type="SAM" id="Phobius"/>
    </source>
</evidence>
<name>X6NA64_RETFI</name>
<feature type="transmembrane region" description="Helical" evidence="5">
    <location>
        <begin position="123"/>
        <end position="143"/>
    </location>
</feature>
<feature type="transmembrane region" description="Helical" evidence="5">
    <location>
        <begin position="435"/>
        <end position="456"/>
    </location>
</feature>
<feature type="transmembrane region" description="Helical" evidence="5">
    <location>
        <begin position="296"/>
        <end position="313"/>
    </location>
</feature>
<feature type="transmembrane region" description="Helical" evidence="5">
    <location>
        <begin position="193"/>
        <end position="213"/>
    </location>
</feature>
<keyword evidence="2 5" id="KW-0812">Transmembrane</keyword>
<evidence type="ECO:0000313" key="7">
    <source>
        <dbReference type="EMBL" id="ETO22207.1"/>
    </source>
</evidence>
<dbReference type="PANTHER" id="PTHR22950">
    <property type="entry name" value="AMINO ACID TRANSPORTER"/>
    <property type="match status" value="1"/>
</dbReference>
<dbReference type="Pfam" id="PF01490">
    <property type="entry name" value="Aa_trans"/>
    <property type="match status" value="1"/>
</dbReference>
<dbReference type="GO" id="GO:0016020">
    <property type="term" value="C:membrane"/>
    <property type="evidence" value="ECO:0007669"/>
    <property type="project" value="UniProtKB-SubCell"/>
</dbReference>
<dbReference type="EMBL" id="ASPP01010939">
    <property type="protein sequence ID" value="ETO22207.1"/>
    <property type="molecule type" value="Genomic_DNA"/>
</dbReference>
<evidence type="ECO:0000256" key="2">
    <source>
        <dbReference type="ARBA" id="ARBA00022692"/>
    </source>
</evidence>
<dbReference type="PANTHER" id="PTHR22950:SF702">
    <property type="entry name" value="AMINO ACID TRANSPORTER PROTEIN"/>
    <property type="match status" value="1"/>
</dbReference>
<feature type="transmembrane region" description="Helical" evidence="5">
    <location>
        <begin position="254"/>
        <end position="276"/>
    </location>
</feature>
<feature type="transmembrane region" description="Helical" evidence="5">
    <location>
        <begin position="399"/>
        <end position="423"/>
    </location>
</feature>
<evidence type="ECO:0000256" key="1">
    <source>
        <dbReference type="ARBA" id="ARBA00004141"/>
    </source>
</evidence>
<evidence type="ECO:0000256" key="3">
    <source>
        <dbReference type="ARBA" id="ARBA00022989"/>
    </source>
</evidence>
<feature type="transmembrane region" description="Helical" evidence="5">
    <location>
        <begin position="375"/>
        <end position="393"/>
    </location>
</feature>
<evidence type="ECO:0000313" key="8">
    <source>
        <dbReference type="Proteomes" id="UP000023152"/>
    </source>
</evidence>